<feature type="region of interest" description="Disordered" evidence="10">
    <location>
        <begin position="162"/>
        <end position="275"/>
    </location>
</feature>
<dbReference type="SUPFAM" id="SSF57716">
    <property type="entry name" value="Glucocorticoid receptor-like (DNA-binding domain)"/>
    <property type="match status" value="2"/>
</dbReference>
<evidence type="ECO:0000256" key="10">
    <source>
        <dbReference type="SAM" id="MobiDB-lite"/>
    </source>
</evidence>
<comment type="subcellular location">
    <subcellularLocation>
        <location evidence="1">Nucleus</location>
    </subcellularLocation>
</comment>
<evidence type="ECO:0000256" key="9">
    <source>
        <dbReference type="PROSITE-ProRule" id="PRU00094"/>
    </source>
</evidence>
<feature type="region of interest" description="Disordered" evidence="10">
    <location>
        <begin position="543"/>
        <end position="578"/>
    </location>
</feature>
<dbReference type="FunFam" id="3.30.50.10:FF:000032">
    <property type="entry name" value="Transcription factor GATA-3"/>
    <property type="match status" value="1"/>
</dbReference>
<keyword evidence="6" id="KW-0238">DNA-binding</keyword>
<keyword evidence="7" id="KW-0804">Transcription</keyword>
<dbReference type="Proteomes" id="UP000515158">
    <property type="component" value="Unplaced"/>
</dbReference>
<dbReference type="GO" id="GO:0045944">
    <property type="term" value="P:positive regulation of transcription by RNA polymerase II"/>
    <property type="evidence" value="ECO:0007669"/>
    <property type="project" value="TreeGrafter"/>
</dbReference>
<gene>
    <name evidence="13" type="primary">LOC117654096</name>
</gene>
<evidence type="ECO:0000256" key="6">
    <source>
        <dbReference type="ARBA" id="ARBA00023125"/>
    </source>
</evidence>
<feature type="domain" description="GATA-type" evidence="11">
    <location>
        <begin position="346"/>
        <end position="399"/>
    </location>
</feature>
<evidence type="ECO:0000256" key="7">
    <source>
        <dbReference type="ARBA" id="ARBA00023163"/>
    </source>
</evidence>
<dbReference type="GeneID" id="117654096"/>
<protein>
    <submittedName>
        <fullName evidence="13">GATA-binding factor C isoform X3</fullName>
    </submittedName>
</protein>
<dbReference type="PRINTS" id="PR00619">
    <property type="entry name" value="GATAZNFINGER"/>
</dbReference>
<feature type="region of interest" description="Disordered" evidence="10">
    <location>
        <begin position="44"/>
        <end position="75"/>
    </location>
</feature>
<dbReference type="PANTHER" id="PTHR10071:SF281">
    <property type="entry name" value="BOX A-BINDING FACTOR-RELATED"/>
    <property type="match status" value="1"/>
</dbReference>
<evidence type="ECO:0000313" key="13">
    <source>
        <dbReference type="RefSeq" id="XP_034256167.1"/>
    </source>
</evidence>
<dbReference type="FunFam" id="3.30.50.10:FF:000036">
    <property type="entry name" value="Endothelial transcription factor GATA-2"/>
    <property type="match status" value="1"/>
</dbReference>
<dbReference type="Gene3D" id="3.30.50.10">
    <property type="entry name" value="Erythroid Transcription Factor GATA-1, subunit A"/>
    <property type="match status" value="2"/>
</dbReference>
<keyword evidence="5" id="KW-0805">Transcription regulation</keyword>
<dbReference type="PROSITE" id="PS50114">
    <property type="entry name" value="GATA_ZN_FINGER_2"/>
    <property type="match status" value="2"/>
</dbReference>
<keyword evidence="4" id="KW-0862">Zinc</keyword>
<evidence type="ECO:0000256" key="8">
    <source>
        <dbReference type="ARBA" id="ARBA00023242"/>
    </source>
</evidence>
<dbReference type="InterPro" id="IPR013088">
    <property type="entry name" value="Znf_NHR/GATA"/>
</dbReference>
<dbReference type="CDD" id="cd00202">
    <property type="entry name" value="ZnF_GATA"/>
    <property type="match status" value="2"/>
</dbReference>
<sequence length="601" mass="63288">MDMTASEHHPHHPHHRWYEVPRLAMNQSPSHHLPAMSAEDILAGNGGLNASPDLLGQHQSGGHPGGGHQEMSGSSMAEHMSSFFHHSAAASLAAAAVSDGSPSSNGRPGDYSSHQRAAAAARYYHTSMHSPYAATHAAARMTAGSQMCRPHHFSPSPLHPWLSSSDATSAKPASSSSWCNPFSSSSNNAEHNNPSTTPTNNPSTTPTNSSSNNNNNNNSTSNNNDSQNNNRTEQSEDQKPSSPSVSSHHVSQHHHLFSFPPTPPKDATPDSVTAASTAASSSNDYNAAIAQAAHAAAMGAAFMQQHQDVSGCGVGGVGGVVGPLDVKPTMLSSSCSNAAASSNKQREEGRECVNCGATSTPLWRRDGTGHYLCNACGLYYKMNGQNRPLIKPKRRLSQQSLQSAARRAGTSCANCKTTTTTLWRRNQNGEPVCNACGLYYKLHNVNRPMTMKKEGIQTRNRKLSSKSKKKKGVGGGCLSLSGVMSEMMKPLDPSGKGVGGYPGSFNTNPHHHLGAAALHPAAHHAAAAMSHWYHGSNVHHHQSFVAPAPTPHGGLGGGHPHPGAASMHHHHHMSPLSALGSGSLGLAATSNSMASWRSEYT</sequence>
<dbReference type="SMART" id="SM00401">
    <property type="entry name" value="ZnF_GATA"/>
    <property type="match status" value="2"/>
</dbReference>
<proteinExistence type="predicted"/>
<feature type="compositionally biased region" description="Low complexity" evidence="10">
    <location>
        <begin position="174"/>
        <end position="230"/>
    </location>
</feature>
<evidence type="ECO:0000313" key="12">
    <source>
        <dbReference type="Proteomes" id="UP000515158"/>
    </source>
</evidence>
<organism evidence="13">
    <name type="scientific">Thrips palmi</name>
    <name type="common">Melon thrips</name>
    <dbReference type="NCBI Taxonomy" id="161013"/>
    <lineage>
        <taxon>Eukaryota</taxon>
        <taxon>Metazoa</taxon>
        <taxon>Ecdysozoa</taxon>
        <taxon>Arthropoda</taxon>
        <taxon>Hexapoda</taxon>
        <taxon>Insecta</taxon>
        <taxon>Pterygota</taxon>
        <taxon>Neoptera</taxon>
        <taxon>Paraneoptera</taxon>
        <taxon>Thysanoptera</taxon>
        <taxon>Terebrantia</taxon>
        <taxon>Thripoidea</taxon>
        <taxon>Thripidae</taxon>
        <taxon>Thrips</taxon>
    </lineage>
</organism>
<dbReference type="AlphaFoldDB" id="A0A6P9AD56"/>
<dbReference type="CTD" id="2896"/>
<keyword evidence="8" id="KW-0539">Nucleus</keyword>
<dbReference type="GO" id="GO:0008270">
    <property type="term" value="F:zinc ion binding"/>
    <property type="evidence" value="ECO:0007669"/>
    <property type="project" value="UniProtKB-KW"/>
</dbReference>
<evidence type="ECO:0000256" key="2">
    <source>
        <dbReference type="ARBA" id="ARBA00022723"/>
    </source>
</evidence>
<dbReference type="GO" id="GO:0005634">
    <property type="term" value="C:nucleus"/>
    <property type="evidence" value="ECO:0007669"/>
    <property type="project" value="UniProtKB-SubCell"/>
</dbReference>
<feature type="compositionally biased region" description="Basic residues" evidence="10">
    <location>
        <begin position="459"/>
        <end position="472"/>
    </location>
</feature>
<dbReference type="Pfam" id="PF00320">
    <property type="entry name" value="GATA"/>
    <property type="match status" value="2"/>
</dbReference>
<dbReference type="InterPro" id="IPR000679">
    <property type="entry name" value="Znf_GATA"/>
</dbReference>
<reference evidence="13" key="1">
    <citation type="submission" date="2025-08" db="UniProtKB">
        <authorList>
            <consortium name="RefSeq"/>
        </authorList>
    </citation>
    <scope>IDENTIFICATION</scope>
    <source>
        <tissue evidence="13">Total insect</tissue>
    </source>
</reference>
<dbReference type="GO" id="GO:0000122">
    <property type="term" value="P:negative regulation of transcription by RNA polymerase II"/>
    <property type="evidence" value="ECO:0007669"/>
    <property type="project" value="TreeGrafter"/>
</dbReference>
<accession>A0A6P9AD56</accession>
<evidence type="ECO:0000259" key="11">
    <source>
        <dbReference type="PROSITE" id="PS50114"/>
    </source>
</evidence>
<dbReference type="GO" id="GO:0000978">
    <property type="term" value="F:RNA polymerase II cis-regulatory region sequence-specific DNA binding"/>
    <property type="evidence" value="ECO:0007669"/>
    <property type="project" value="TreeGrafter"/>
</dbReference>
<keyword evidence="3 9" id="KW-0863">Zinc-finger</keyword>
<dbReference type="PROSITE" id="PS00344">
    <property type="entry name" value="GATA_ZN_FINGER_1"/>
    <property type="match status" value="2"/>
</dbReference>
<keyword evidence="2" id="KW-0479">Metal-binding</keyword>
<name>A0A6P9AD56_THRPL</name>
<dbReference type="GO" id="GO:0000981">
    <property type="term" value="F:DNA-binding transcription factor activity, RNA polymerase II-specific"/>
    <property type="evidence" value="ECO:0007669"/>
    <property type="project" value="TreeGrafter"/>
</dbReference>
<dbReference type="GO" id="GO:0045165">
    <property type="term" value="P:cell fate commitment"/>
    <property type="evidence" value="ECO:0007669"/>
    <property type="project" value="TreeGrafter"/>
</dbReference>
<dbReference type="InterPro" id="IPR039355">
    <property type="entry name" value="Transcription_factor_GATA"/>
</dbReference>
<feature type="region of interest" description="Disordered" evidence="10">
    <location>
        <begin position="455"/>
        <end position="476"/>
    </location>
</feature>
<keyword evidence="12" id="KW-1185">Reference proteome</keyword>
<feature type="domain" description="GATA-type" evidence="11">
    <location>
        <begin position="406"/>
        <end position="459"/>
    </location>
</feature>
<evidence type="ECO:0000256" key="1">
    <source>
        <dbReference type="ARBA" id="ARBA00004123"/>
    </source>
</evidence>
<dbReference type="OrthoDB" id="515401at2759"/>
<dbReference type="PANTHER" id="PTHR10071">
    <property type="entry name" value="TRANSCRIPTION FACTOR GATA FAMILY MEMBER"/>
    <property type="match status" value="1"/>
</dbReference>
<evidence type="ECO:0000256" key="4">
    <source>
        <dbReference type="ARBA" id="ARBA00022833"/>
    </source>
</evidence>
<feature type="compositionally biased region" description="Low complexity" evidence="10">
    <location>
        <begin position="240"/>
        <end position="249"/>
    </location>
</feature>
<evidence type="ECO:0000256" key="5">
    <source>
        <dbReference type="ARBA" id="ARBA00023015"/>
    </source>
</evidence>
<evidence type="ECO:0000256" key="3">
    <source>
        <dbReference type="ARBA" id="ARBA00022771"/>
    </source>
</evidence>
<dbReference type="RefSeq" id="XP_034256167.1">
    <property type="nucleotide sequence ID" value="XM_034400276.1"/>
</dbReference>